<dbReference type="GO" id="GO:0000162">
    <property type="term" value="P:L-tryptophan biosynthetic process"/>
    <property type="evidence" value="ECO:0007669"/>
    <property type="project" value="UniProtKB-UniRule"/>
</dbReference>
<dbReference type="EC" id="5.3.1.24" evidence="3 9"/>
<reference evidence="11 12" key="1">
    <citation type="journal article" date="2015" name="Antonie Van Leeuwenhoek">
        <title>Bosea vaviloviae sp. nov., a new species of slow-growing rhizobia isolated from nodules of the relict species Vavilovia formosa (Stev.) Fed.</title>
        <authorList>
            <person name="Safronova V.I."/>
            <person name="Kuznetsova I.G."/>
            <person name="Sazanova A.L."/>
            <person name="Kimeklis A.K."/>
            <person name="Belimov A.A."/>
            <person name="Andronov E.E."/>
            <person name="Pinaev A.G."/>
            <person name="Chizhevskaya E.P."/>
            <person name="Pukhaev A.R."/>
            <person name="Popov K.P."/>
            <person name="Willems A."/>
            <person name="Tikhonovich I.A."/>
        </authorList>
    </citation>
    <scope>NUCLEOTIDE SEQUENCE [LARGE SCALE GENOMIC DNA]</scope>
    <source>
        <strain evidence="11 12">Vaf18</strain>
    </source>
</reference>
<evidence type="ECO:0000256" key="1">
    <source>
        <dbReference type="ARBA" id="ARBA00001164"/>
    </source>
</evidence>
<dbReference type="GO" id="GO:0004640">
    <property type="term" value="F:phosphoribosylanthranilate isomerase activity"/>
    <property type="evidence" value="ECO:0007669"/>
    <property type="project" value="UniProtKB-UniRule"/>
</dbReference>
<dbReference type="Gene3D" id="3.20.20.70">
    <property type="entry name" value="Aldolase class I"/>
    <property type="match status" value="1"/>
</dbReference>
<dbReference type="PANTHER" id="PTHR42894:SF1">
    <property type="entry name" value="N-(5'-PHOSPHORIBOSYL)ANTHRANILATE ISOMERASE"/>
    <property type="match status" value="1"/>
</dbReference>
<gene>
    <name evidence="9" type="primary">trpF</name>
    <name evidence="11" type="ORF">BHK69_05855</name>
</gene>
<organism evidence="11 12">
    <name type="scientific">Bosea vaviloviae</name>
    <dbReference type="NCBI Taxonomy" id="1526658"/>
    <lineage>
        <taxon>Bacteria</taxon>
        <taxon>Pseudomonadati</taxon>
        <taxon>Pseudomonadota</taxon>
        <taxon>Alphaproteobacteria</taxon>
        <taxon>Hyphomicrobiales</taxon>
        <taxon>Boseaceae</taxon>
        <taxon>Bosea</taxon>
    </lineage>
</organism>
<dbReference type="UniPathway" id="UPA00035">
    <property type="reaction ID" value="UER00042"/>
</dbReference>
<keyword evidence="6 9" id="KW-0822">Tryptophan biosynthesis</keyword>
<keyword evidence="8 9" id="KW-0413">Isomerase</keyword>
<comment type="similarity">
    <text evidence="9">Belongs to the TrpF family.</text>
</comment>
<dbReference type="InterPro" id="IPR001240">
    <property type="entry name" value="PRAI_dom"/>
</dbReference>
<dbReference type="PANTHER" id="PTHR42894">
    <property type="entry name" value="N-(5'-PHOSPHORIBOSYL)ANTHRANILATE ISOMERASE"/>
    <property type="match status" value="1"/>
</dbReference>
<accession>A0A1D7TY74</accession>
<keyword evidence="5 9" id="KW-0028">Amino-acid biosynthesis</keyword>
<dbReference type="HAMAP" id="MF_00135">
    <property type="entry name" value="PRAI"/>
    <property type="match status" value="1"/>
</dbReference>
<dbReference type="AlphaFoldDB" id="A0A1D7TY74"/>
<name>A0A1D7TY74_9HYPH</name>
<evidence type="ECO:0000256" key="5">
    <source>
        <dbReference type="ARBA" id="ARBA00022605"/>
    </source>
</evidence>
<dbReference type="InterPro" id="IPR013785">
    <property type="entry name" value="Aldolase_TIM"/>
</dbReference>
<sequence length="224" mass="23539">MNDHDDTFAVKICGLSTPETLAVALDAGADMIGLNFHPRSPRFVTIAQATALAAMARGRAEIVALIVDWDETQAMSLVEAVKPDWLQLHGRETPEQVRALKAATGLPVMKALGIAGTEDLAAVEAHRGVADRILLDAKPPKGAAYPGGHGRPFDWTLLAELDPGLRFMLSGGLDPANIAEAIRITRPAGVDVSSGVETAPGVKDAGRIRDFIAAARAGAQSLRP</sequence>
<proteinExistence type="inferred from homology"/>
<evidence type="ECO:0000256" key="3">
    <source>
        <dbReference type="ARBA" id="ARBA00012572"/>
    </source>
</evidence>
<dbReference type="EMBL" id="CP017147">
    <property type="protein sequence ID" value="AOO80060.1"/>
    <property type="molecule type" value="Genomic_DNA"/>
</dbReference>
<dbReference type="CDD" id="cd00405">
    <property type="entry name" value="PRAI"/>
    <property type="match status" value="1"/>
</dbReference>
<comment type="pathway">
    <text evidence="2 9">Amino-acid biosynthesis; L-tryptophan biosynthesis; L-tryptophan from chorismate: step 3/5.</text>
</comment>
<evidence type="ECO:0000256" key="2">
    <source>
        <dbReference type="ARBA" id="ARBA00004664"/>
    </source>
</evidence>
<evidence type="ECO:0000256" key="4">
    <source>
        <dbReference type="ARBA" id="ARBA00022272"/>
    </source>
</evidence>
<dbReference type="Pfam" id="PF00697">
    <property type="entry name" value="PRAI"/>
    <property type="match status" value="1"/>
</dbReference>
<evidence type="ECO:0000259" key="10">
    <source>
        <dbReference type="Pfam" id="PF00697"/>
    </source>
</evidence>
<keyword evidence="7 9" id="KW-0057">Aromatic amino acid biosynthesis</keyword>
<dbReference type="STRING" id="1526658.BHK69_05855"/>
<evidence type="ECO:0000313" key="12">
    <source>
        <dbReference type="Proteomes" id="UP000094969"/>
    </source>
</evidence>
<feature type="domain" description="N-(5'phosphoribosyl) anthranilate isomerase (PRAI)" evidence="10">
    <location>
        <begin position="10"/>
        <end position="213"/>
    </location>
</feature>
<evidence type="ECO:0000256" key="7">
    <source>
        <dbReference type="ARBA" id="ARBA00023141"/>
    </source>
</evidence>
<keyword evidence="12" id="KW-1185">Reference proteome</keyword>
<dbReference type="NCBIfam" id="NF002295">
    <property type="entry name" value="PRK01222.1-1"/>
    <property type="match status" value="1"/>
</dbReference>
<protein>
    <recommendedName>
        <fullName evidence="4 9">N-(5'-phosphoribosyl)anthranilate isomerase</fullName>
        <shortName evidence="9">PRAI</shortName>
        <ecNumber evidence="3 9">5.3.1.24</ecNumber>
    </recommendedName>
</protein>
<evidence type="ECO:0000256" key="6">
    <source>
        <dbReference type="ARBA" id="ARBA00022822"/>
    </source>
</evidence>
<dbReference type="InterPro" id="IPR044643">
    <property type="entry name" value="TrpF_fam"/>
</dbReference>
<evidence type="ECO:0000256" key="8">
    <source>
        <dbReference type="ARBA" id="ARBA00023235"/>
    </source>
</evidence>
<dbReference type="KEGG" id="bvv:BHK69_05855"/>
<evidence type="ECO:0000313" key="11">
    <source>
        <dbReference type="EMBL" id="AOO80060.1"/>
    </source>
</evidence>
<evidence type="ECO:0000256" key="9">
    <source>
        <dbReference type="HAMAP-Rule" id="MF_00135"/>
    </source>
</evidence>
<dbReference type="Proteomes" id="UP000094969">
    <property type="component" value="Chromosome"/>
</dbReference>
<dbReference type="InterPro" id="IPR011060">
    <property type="entry name" value="RibuloseP-bd_barrel"/>
</dbReference>
<dbReference type="RefSeq" id="WP_069689281.1">
    <property type="nucleotide sequence ID" value="NZ_CP017147.1"/>
</dbReference>
<dbReference type="OrthoDB" id="9796196at2"/>
<dbReference type="SUPFAM" id="SSF51366">
    <property type="entry name" value="Ribulose-phoshate binding barrel"/>
    <property type="match status" value="1"/>
</dbReference>
<comment type="catalytic activity">
    <reaction evidence="1 9">
        <text>N-(5-phospho-beta-D-ribosyl)anthranilate = 1-(2-carboxyphenylamino)-1-deoxy-D-ribulose 5-phosphate</text>
        <dbReference type="Rhea" id="RHEA:21540"/>
        <dbReference type="ChEBI" id="CHEBI:18277"/>
        <dbReference type="ChEBI" id="CHEBI:58613"/>
        <dbReference type="EC" id="5.3.1.24"/>
    </reaction>
</comment>